<protein>
    <submittedName>
        <fullName evidence="2">Uncharacterized protein</fullName>
    </submittedName>
</protein>
<organism evidence="2 3">
    <name type="scientific">Planococcus liqunii</name>
    <dbReference type="NCBI Taxonomy" id="3058394"/>
    <lineage>
        <taxon>Bacteria</taxon>
        <taxon>Bacillati</taxon>
        <taxon>Bacillota</taxon>
        <taxon>Bacilli</taxon>
        <taxon>Bacillales</taxon>
        <taxon>Caryophanaceae</taxon>
        <taxon>Planococcus</taxon>
    </lineage>
</organism>
<dbReference type="EMBL" id="JAUJWW010000005">
    <property type="protein sequence ID" value="MDN7228141.1"/>
    <property type="molecule type" value="Genomic_DNA"/>
</dbReference>
<feature type="region of interest" description="Disordered" evidence="1">
    <location>
        <begin position="27"/>
        <end position="46"/>
    </location>
</feature>
<sequence length="64" mass="7065">MKNDLYIKGIKKEPSCSSAAAQQALMAEVEEETDAQEKSGSSAGNPVWYDDLIDIEKFVQSKKL</sequence>
<evidence type="ECO:0000256" key="1">
    <source>
        <dbReference type="SAM" id="MobiDB-lite"/>
    </source>
</evidence>
<comment type="caution">
    <text evidence="2">The sequence shown here is derived from an EMBL/GenBank/DDBJ whole genome shotgun (WGS) entry which is preliminary data.</text>
</comment>
<proteinExistence type="predicted"/>
<dbReference type="Proteomes" id="UP001172054">
    <property type="component" value="Unassembled WGS sequence"/>
</dbReference>
<evidence type="ECO:0000313" key="3">
    <source>
        <dbReference type="Proteomes" id="UP001172054"/>
    </source>
</evidence>
<dbReference type="RefSeq" id="WP_301726634.1">
    <property type="nucleotide sequence ID" value="NZ_JAUJWW010000005.1"/>
</dbReference>
<accession>A0ABT8MTA5</accession>
<name>A0ABT8MTA5_9BACL</name>
<evidence type="ECO:0000313" key="2">
    <source>
        <dbReference type="EMBL" id="MDN7228141.1"/>
    </source>
</evidence>
<gene>
    <name evidence="2" type="ORF">QWY15_12610</name>
</gene>
<keyword evidence="3" id="KW-1185">Reference proteome</keyword>
<reference evidence="2 3" key="1">
    <citation type="submission" date="2023-06" db="EMBL/GenBank/DDBJ databases">
        <title>Novel species in genus Planococcus.</title>
        <authorList>
            <person name="Ning S."/>
        </authorList>
    </citation>
    <scope>NUCLEOTIDE SEQUENCE [LARGE SCALE GENOMIC DNA]</scope>
    <source>
        <strain evidence="2 3">N064</strain>
    </source>
</reference>